<reference evidence="1" key="1">
    <citation type="journal article" date="2020" name="Nature">
        <title>Giant virus diversity and host interactions through global metagenomics.</title>
        <authorList>
            <person name="Schulz F."/>
            <person name="Roux S."/>
            <person name="Paez-Espino D."/>
            <person name="Jungbluth S."/>
            <person name="Walsh D.A."/>
            <person name="Denef V.J."/>
            <person name="McMahon K.D."/>
            <person name="Konstantinidis K.T."/>
            <person name="Eloe-Fadrosh E.A."/>
            <person name="Kyrpides N.C."/>
            <person name="Woyke T."/>
        </authorList>
    </citation>
    <scope>NUCLEOTIDE SEQUENCE</scope>
    <source>
        <strain evidence="1">GVMAG-M-3300027770-73</strain>
    </source>
</reference>
<name>A0A6C0LG85_9ZZZZ</name>
<proteinExistence type="predicted"/>
<organism evidence="1">
    <name type="scientific">viral metagenome</name>
    <dbReference type="NCBI Taxonomy" id="1070528"/>
    <lineage>
        <taxon>unclassified sequences</taxon>
        <taxon>metagenomes</taxon>
        <taxon>organismal metagenomes</taxon>
    </lineage>
</organism>
<dbReference type="EMBL" id="MN740472">
    <property type="protein sequence ID" value="QHU28574.1"/>
    <property type="molecule type" value="Genomic_DNA"/>
</dbReference>
<accession>A0A6C0LG85</accession>
<sequence>MFIFNWEFYVNKYPDLRDFNFDNKEMALKHWHDHGKKEERIYCDIPIYFNWKLYLKENRDLLNSGIRDEDGAWRHYIHYGFQEGRYSSIKKLIEKCCIH</sequence>
<evidence type="ECO:0000313" key="1">
    <source>
        <dbReference type="EMBL" id="QHU28574.1"/>
    </source>
</evidence>
<protein>
    <submittedName>
        <fullName evidence="1">Uncharacterized protein</fullName>
    </submittedName>
</protein>
<dbReference type="AlphaFoldDB" id="A0A6C0LG85"/>